<dbReference type="PANTHER" id="PTHR43390">
    <property type="entry name" value="SIGNAL PEPTIDASE I"/>
    <property type="match status" value="1"/>
</dbReference>
<dbReference type="PRINTS" id="PR00727">
    <property type="entry name" value="LEADERPTASE"/>
</dbReference>
<dbReference type="GO" id="GO:0009003">
    <property type="term" value="F:signal peptidase activity"/>
    <property type="evidence" value="ECO:0007669"/>
    <property type="project" value="UniProtKB-EC"/>
</dbReference>
<keyword evidence="3" id="KW-0645">Protease</keyword>
<evidence type="ECO:0000259" key="4">
    <source>
        <dbReference type="Pfam" id="PF10502"/>
    </source>
</evidence>
<comment type="similarity">
    <text evidence="2 3">Belongs to the peptidase S26 family.</text>
</comment>
<organism evidence="5 6">
    <name type="scientific">Streptococcus moroccensis</name>
    <dbReference type="NCBI Taxonomy" id="1451356"/>
    <lineage>
        <taxon>Bacteria</taxon>
        <taxon>Bacillati</taxon>
        <taxon>Bacillota</taxon>
        <taxon>Bacilli</taxon>
        <taxon>Lactobacillales</taxon>
        <taxon>Streptococcaceae</taxon>
        <taxon>Streptococcus</taxon>
    </lineage>
</organism>
<comment type="subcellular location">
    <subcellularLocation>
        <location evidence="1">Cell membrane</location>
        <topology evidence="1">Single-pass type II membrane protein</topology>
    </subcellularLocation>
    <subcellularLocation>
        <location evidence="3">Membrane</location>
        <topology evidence="3">Single-pass type II membrane protein</topology>
    </subcellularLocation>
</comment>
<dbReference type="PANTHER" id="PTHR43390:SF1">
    <property type="entry name" value="CHLOROPLAST PROCESSING PEPTIDASE"/>
    <property type="match status" value="1"/>
</dbReference>
<sequence>MVKRDLIKYIILVIAMVLGLIGLRLYVFEPYTVAKQDANNYIQQNDMVVAFKTVKTDYSDLVLYQVDGNKHVGRIIAKPGDSVTYMDDVLYLNHEIKDEPYIENLKTAYHKQFVNGAYFTNDFSIETLTQTVDGVIPKSEYLILNDDRTNSKDSREYGLINKSDIIGVISFRLAPFSEFGFVDSI</sequence>
<protein>
    <recommendedName>
        <fullName evidence="3">Signal peptidase I</fullName>
        <ecNumber evidence="3">3.4.21.89</ecNumber>
    </recommendedName>
</protein>
<evidence type="ECO:0000313" key="5">
    <source>
        <dbReference type="EMBL" id="MDQ0221747.1"/>
    </source>
</evidence>
<feature type="transmembrane region" description="Helical" evidence="3">
    <location>
        <begin position="6"/>
        <end position="27"/>
    </location>
</feature>
<dbReference type="Gene3D" id="2.10.109.10">
    <property type="entry name" value="Umud Fragment, subunit A"/>
    <property type="match status" value="1"/>
</dbReference>
<dbReference type="InterPro" id="IPR036286">
    <property type="entry name" value="LexA/Signal_pep-like_sf"/>
</dbReference>
<dbReference type="EMBL" id="JAUSTM010000002">
    <property type="protein sequence ID" value="MDQ0221747.1"/>
    <property type="molecule type" value="Genomic_DNA"/>
</dbReference>
<feature type="domain" description="Peptidase S26" evidence="4">
    <location>
        <begin position="8"/>
        <end position="173"/>
    </location>
</feature>
<evidence type="ECO:0000313" key="6">
    <source>
        <dbReference type="Proteomes" id="UP001223079"/>
    </source>
</evidence>
<dbReference type="NCBIfam" id="TIGR02227">
    <property type="entry name" value="sigpep_I_bact"/>
    <property type="match status" value="1"/>
</dbReference>
<evidence type="ECO:0000256" key="2">
    <source>
        <dbReference type="ARBA" id="ARBA00009370"/>
    </source>
</evidence>
<dbReference type="InterPro" id="IPR000223">
    <property type="entry name" value="Pept_S26A_signal_pept_1"/>
</dbReference>
<proteinExistence type="inferred from homology"/>
<keyword evidence="3" id="KW-0812">Transmembrane</keyword>
<keyword evidence="3 5" id="KW-0378">Hydrolase</keyword>
<dbReference type="SUPFAM" id="SSF51306">
    <property type="entry name" value="LexA/Signal peptidase"/>
    <property type="match status" value="1"/>
</dbReference>
<dbReference type="Proteomes" id="UP001223079">
    <property type="component" value="Unassembled WGS sequence"/>
</dbReference>
<comment type="caution">
    <text evidence="5">The sequence shown here is derived from an EMBL/GenBank/DDBJ whole genome shotgun (WGS) entry which is preliminary data.</text>
</comment>
<dbReference type="EC" id="3.4.21.89" evidence="3"/>
<dbReference type="Pfam" id="PF10502">
    <property type="entry name" value="Peptidase_S26"/>
    <property type="match status" value="1"/>
</dbReference>
<name>A0ABT9YPD2_9STRE</name>
<keyword evidence="3" id="KW-1133">Transmembrane helix</keyword>
<comment type="catalytic activity">
    <reaction evidence="3">
        <text>Cleavage of hydrophobic, N-terminal signal or leader sequences from secreted and periplasmic proteins.</text>
        <dbReference type="EC" id="3.4.21.89"/>
    </reaction>
</comment>
<dbReference type="InterPro" id="IPR019533">
    <property type="entry name" value="Peptidase_S26"/>
</dbReference>
<evidence type="ECO:0000256" key="3">
    <source>
        <dbReference type="RuleBase" id="RU362042"/>
    </source>
</evidence>
<evidence type="ECO:0000256" key="1">
    <source>
        <dbReference type="ARBA" id="ARBA00004401"/>
    </source>
</evidence>
<keyword evidence="6" id="KW-1185">Reference proteome</keyword>
<dbReference type="RefSeq" id="WP_307120977.1">
    <property type="nucleotide sequence ID" value="NZ_JAUSTM010000002.1"/>
</dbReference>
<reference evidence="5 6" key="1">
    <citation type="submission" date="2023-07" db="EMBL/GenBank/DDBJ databases">
        <title>Genomic Encyclopedia of Type Strains, Phase IV (KMG-IV): sequencing the most valuable type-strain genomes for metagenomic binning, comparative biology and taxonomic classification.</title>
        <authorList>
            <person name="Goeker M."/>
        </authorList>
    </citation>
    <scope>NUCLEOTIDE SEQUENCE [LARGE SCALE GENOMIC DNA]</scope>
    <source>
        <strain evidence="5 6">DSM 105143</strain>
    </source>
</reference>
<keyword evidence="3" id="KW-0472">Membrane</keyword>
<gene>
    <name evidence="5" type="ORF">J2S23_000279</name>
</gene>
<accession>A0ABT9YPD2</accession>